<sequence>MTREELRKLERTMEEDGFSYDIIIEVVETAQQYRFSKGIENFEKTLSEIPVVSKLPSQFSSLSCGSSYPGMSI</sequence>
<reference evidence="2" key="1">
    <citation type="journal article" date="2013" name="Stand. Genomic Sci.">
        <title>Complete genome sequence of Desulfocapsa sulfexigens, a marine deltaproteobacterium specialized in disproportionating inorganic sulfur compounds.</title>
        <authorList>
            <person name="Finster K.W."/>
            <person name="Kjeldsen K.U."/>
            <person name="Kube M."/>
            <person name="Reinhardt R."/>
            <person name="Mussmann M."/>
            <person name="Amann R."/>
            <person name="Schreiber L."/>
        </authorList>
    </citation>
    <scope>NUCLEOTIDE SEQUENCE [LARGE SCALE GENOMIC DNA]</scope>
    <source>
        <strain evidence="2">DSM 10523 / SB164P1</strain>
    </source>
</reference>
<name>M1PKS7_DESSD</name>
<proteinExistence type="predicted"/>
<dbReference type="Proteomes" id="UP000011721">
    <property type="component" value="Chromosome"/>
</dbReference>
<dbReference type="KEGG" id="dsf:UWK_00498"/>
<organism evidence="1 2">
    <name type="scientific">Desulfocapsa sulfexigens (strain DSM 10523 / SB164P1)</name>
    <dbReference type="NCBI Taxonomy" id="1167006"/>
    <lineage>
        <taxon>Bacteria</taxon>
        <taxon>Pseudomonadati</taxon>
        <taxon>Thermodesulfobacteriota</taxon>
        <taxon>Desulfobulbia</taxon>
        <taxon>Desulfobulbales</taxon>
        <taxon>Desulfocapsaceae</taxon>
        <taxon>Desulfocapsa</taxon>
    </lineage>
</organism>
<evidence type="ECO:0000313" key="2">
    <source>
        <dbReference type="Proteomes" id="UP000011721"/>
    </source>
</evidence>
<protein>
    <submittedName>
        <fullName evidence="1">Uncharacterized protein</fullName>
    </submittedName>
</protein>
<dbReference type="HOGENOM" id="CLU_2698668_0_0_7"/>
<evidence type="ECO:0000313" key="1">
    <source>
        <dbReference type="EMBL" id="AGF77081.1"/>
    </source>
</evidence>
<dbReference type="EMBL" id="CP003985">
    <property type="protein sequence ID" value="AGF77081.1"/>
    <property type="molecule type" value="Genomic_DNA"/>
</dbReference>
<keyword evidence="2" id="KW-1185">Reference proteome</keyword>
<gene>
    <name evidence="1" type="ordered locus">UWK_00498</name>
</gene>
<dbReference type="AlphaFoldDB" id="M1PKS7"/>
<accession>M1PKS7</accession>
<dbReference type="STRING" id="1167006.UWK_00498"/>